<dbReference type="AlphaFoldDB" id="A0A240EBG3"/>
<dbReference type="GO" id="GO:0030288">
    <property type="term" value="C:outer membrane-bounded periplasmic space"/>
    <property type="evidence" value="ECO:0007669"/>
    <property type="project" value="TreeGrafter"/>
</dbReference>
<dbReference type="Pfam" id="PF01497">
    <property type="entry name" value="Peripla_BP_2"/>
    <property type="match status" value="1"/>
</dbReference>
<keyword evidence="4" id="KW-0408">Iron</keyword>
<evidence type="ECO:0000256" key="4">
    <source>
        <dbReference type="ARBA" id="ARBA00022496"/>
    </source>
</evidence>
<evidence type="ECO:0000313" key="10">
    <source>
        <dbReference type="EMBL" id="SNX46047.1"/>
    </source>
</evidence>
<dbReference type="Proteomes" id="UP000219042">
    <property type="component" value="Unassembled WGS sequence"/>
</dbReference>
<protein>
    <submittedName>
        <fullName evidence="10">Iron complex transport system substrate-binding protein</fullName>
    </submittedName>
</protein>
<evidence type="ECO:0000256" key="8">
    <source>
        <dbReference type="SAM" id="SignalP"/>
    </source>
</evidence>
<feature type="signal peptide" evidence="8">
    <location>
        <begin position="1"/>
        <end position="22"/>
    </location>
</feature>
<dbReference type="OrthoDB" id="63946at2"/>
<organism evidence="10 11">
    <name type="scientific">Acinetobacter puyangensis</name>
    <dbReference type="NCBI Taxonomy" id="1096779"/>
    <lineage>
        <taxon>Bacteria</taxon>
        <taxon>Pseudomonadati</taxon>
        <taxon>Pseudomonadota</taxon>
        <taxon>Gammaproteobacteria</taxon>
        <taxon>Moraxellales</taxon>
        <taxon>Moraxellaceae</taxon>
        <taxon>Acinetobacter</taxon>
    </lineage>
</organism>
<evidence type="ECO:0000256" key="1">
    <source>
        <dbReference type="ARBA" id="ARBA00004196"/>
    </source>
</evidence>
<name>A0A240EBG3_9GAMM</name>
<dbReference type="PROSITE" id="PS50983">
    <property type="entry name" value="FE_B12_PBP"/>
    <property type="match status" value="1"/>
</dbReference>
<dbReference type="RefSeq" id="WP_097079796.1">
    <property type="nucleotide sequence ID" value="NZ_BAABHT010000016.1"/>
</dbReference>
<evidence type="ECO:0000256" key="7">
    <source>
        <dbReference type="SAM" id="MobiDB-lite"/>
    </source>
</evidence>
<accession>A0A240EBG3</accession>
<evidence type="ECO:0000313" key="11">
    <source>
        <dbReference type="Proteomes" id="UP000219042"/>
    </source>
</evidence>
<keyword evidence="5 8" id="KW-0732">Signal</keyword>
<dbReference type="EMBL" id="OANT01000007">
    <property type="protein sequence ID" value="SNX46047.1"/>
    <property type="molecule type" value="Genomic_DNA"/>
</dbReference>
<evidence type="ECO:0000256" key="3">
    <source>
        <dbReference type="ARBA" id="ARBA00022448"/>
    </source>
</evidence>
<dbReference type="InterPro" id="IPR033870">
    <property type="entry name" value="FatB"/>
</dbReference>
<dbReference type="InterPro" id="IPR051313">
    <property type="entry name" value="Bact_iron-sidero_bind"/>
</dbReference>
<gene>
    <name evidence="10" type="ORF">SAMN05421731_107135</name>
</gene>
<feature type="chain" id="PRO_5012851193" evidence="8">
    <location>
        <begin position="23"/>
        <end position="316"/>
    </location>
</feature>
<keyword evidence="4" id="KW-0406">Ion transport</keyword>
<feature type="coiled-coil region" evidence="6">
    <location>
        <begin position="160"/>
        <end position="187"/>
    </location>
</feature>
<sequence>MRLKQLLLALTCVMTLSACNKADPQQNTAQQQTSNETTQTFDSKAGEITLPVDLQRIAVLDTNALSTIQALGASDKVVAVTRSTPLPNALQAFSNEKYADVGTAKEPNLERVLATQPQLIVMGARMEKMLDQLKQIAPTYFNEVDNADFFNSFKQQTLTIAKMVDKTPEAEQQLQQLDQDIAALKEKTKGKTALMILVNNNKFSAYGPGSRFGMIYDLYGFTPIDSEIKVGLHGMSVSHEFIAEKDPDYLFVMDRGAAISNKTDGAQQALNNRIIQNTKAAKNGHIIYLNAGNWYLTTTGLGGQQAMLKEVADTVQ</sequence>
<dbReference type="PANTHER" id="PTHR30532">
    <property type="entry name" value="IRON III DICITRATE-BINDING PERIPLASMIC PROTEIN"/>
    <property type="match status" value="1"/>
</dbReference>
<evidence type="ECO:0000259" key="9">
    <source>
        <dbReference type="PROSITE" id="PS50983"/>
    </source>
</evidence>
<evidence type="ECO:0000256" key="2">
    <source>
        <dbReference type="ARBA" id="ARBA00008814"/>
    </source>
</evidence>
<dbReference type="GO" id="GO:1901678">
    <property type="term" value="P:iron coordination entity transport"/>
    <property type="evidence" value="ECO:0007669"/>
    <property type="project" value="UniProtKB-ARBA"/>
</dbReference>
<dbReference type="InterPro" id="IPR002491">
    <property type="entry name" value="ABC_transptr_periplasmic_BD"/>
</dbReference>
<comment type="subcellular location">
    <subcellularLocation>
        <location evidence="1">Cell envelope</location>
    </subcellularLocation>
</comment>
<reference evidence="11" key="1">
    <citation type="submission" date="2016-09" db="EMBL/GenBank/DDBJ databases">
        <authorList>
            <person name="Varghese N."/>
            <person name="Submissions S."/>
        </authorList>
    </citation>
    <scope>NUCLEOTIDE SEQUENCE [LARGE SCALE GENOMIC DNA]</scope>
    <source>
        <strain evidence="11">ANC 4466</strain>
    </source>
</reference>
<evidence type="ECO:0000256" key="5">
    <source>
        <dbReference type="ARBA" id="ARBA00022729"/>
    </source>
</evidence>
<dbReference type="PANTHER" id="PTHR30532:SF28">
    <property type="entry name" value="PETROBACTIN-BINDING PROTEIN YCLQ"/>
    <property type="match status" value="1"/>
</dbReference>
<keyword evidence="6" id="KW-0175">Coiled coil</keyword>
<keyword evidence="3" id="KW-0813">Transport</keyword>
<feature type="region of interest" description="Disordered" evidence="7">
    <location>
        <begin position="23"/>
        <end position="42"/>
    </location>
</feature>
<comment type="similarity">
    <text evidence="2">Belongs to the bacterial solute-binding protein 8 family.</text>
</comment>
<keyword evidence="4" id="KW-0410">Iron transport</keyword>
<dbReference type="SUPFAM" id="SSF53807">
    <property type="entry name" value="Helical backbone' metal receptor"/>
    <property type="match status" value="1"/>
</dbReference>
<feature type="domain" description="Fe/B12 periplasmic-binding" evidence="9">
    <location>
        <begin position="56"/>
        <end position="316"/>
    </location>
</feature>
<evidence type="ECO:0000256" key="6">
    <source>
        <dbReference type="SAM" id="Coils"/>
    </source>
</evidence>
<dbReference type="Gene3D" id="3.40.50.1980">
    <property type="entry name" value="Nitrogenase molybdenum iron protein domain"/>
    <property type="match status" value="2"/>
</dbReference>
<dbReference type="PROSITE" id="PS51257">
    <property type="entry name" value="PROKAR_LIPOPROTEIN"/>
    <property type="match status" value="1"/>
</dbReference>
<keyword evidence="11" id="KW-1185">Reference proteome</keyword>
<proteinExistence type="inferred from homology"/>
<dbReference type="CDD" id="cd01140">
    <property type="entry name" value="FatB"/>
    <property type="match status" value="1"/>
</dbReference>